<gene>
    <name evidence="1" type="ORF">AWB67_06780</name>
</gene>
<organism evidence="1 2">
    <name type="scientific">Caballeronia terrestris</name>
    <dbReference type="NCBI Taxonomy" id="1226301"/>
    <lineage>
        <taxon>Bacteria</taxon>
        <taxon>Pseudomonadati</taxon>
        <taxon>Pseudomonadota</taxon>
        <taxon>Betaproteobacteria</taxon>
        <taxon>Burkholderiales</taxon>
        <taxon>Burkholderiaceae</taxon>
        <taxon>Caballeronia</taxon>
    </lineage>
</organism>
<name>A0A158KW59_9BURK</name>
<accession>A0A158KW59</accession>
<reference evidence="1" key="1">
    <citation type="submission" date="2016-01" db="EMBL/GenBank/DDBJ databases">
        <authorList>
            <person name="Peeters C."/>
        </authorList>
    </citation>
    <scope>NUCLEOTIDE SEQUENCE [LARGE SCALE GENOMIC DNA]</scope>
    <source>
        <strain evidence="1">LMG 22937</strain>
    </source>
</reference>
<keyword evidence="2" id="KW-1185">Reference proteome</keyword>
<dbReference type="AlphaFoldDB" id="A0A158KW59"/>
<evidence type="ECO:0000313" key="1">
    <source>
        <dbReference type="EMBL" id="SAL84830.1"/>
    </source>
</evidence>
<protein>
    <submittedName>
        <fullName evidence="1">Uncharacterized protein</fullName>
    </submittedName>
</protein>
<evidence type="ECO:0000313" key="2">
    <source>
        <dbReference type="Proteomes" id="UP000054925"/>
    </source>
</evidence>
<dbReference type="Proteomes" id="UP000054925">
    <property type="component" value="Unassembled WGS sequence"/>
</dbReference>
<dbReference type="EMBL" id="FCOL02000140">
    <property type="protein sequence ID" value="SAL84830.1"/>
    <property type="molecule type" value="Genomic_DNA"/>
</dbReference>
<comment type="caution">
    <text evidence="1">The sequence shown here is derived from an EMBL/GenBank/DDBJ whole genome shotgun (WGS) entry which is preliminary data.</text>
</comment>
<sequence length="85" mass="9470">MSNKPEFVTALRLPKGSVWKVKSELVGETRLECLSNSAEALPRVKISPEAFEVLKSLRNRGETIREVTERLIFAAAEQPGQTSSR</sequence>
<proteinExistence type="predicted"/>